<keyword evidence="2" id="KW-0488">Methylation</keyword>
<dbReference type="EMBL" id="MHCJ01000003">
    <property type="protein sequence ID" value="OGY18291.1"/>
    <property type="molecule type" value="Genomic_DNA"/>
</dbReference>
<name>A0A1G1VSB0_9BACT</name>
<dbReference type="PROSITE" id="PS00745">
    <property type="entry name" value="RF_PROK_I"/>
    <property type="match status" value="1"/>
</dbReference>
<dbReference type="Gene3D" id="3.30.70.1660">
    <property type="match status" value="1"/>
</dbReference>
<dbReference type="InterPro" id="IPR000352">
    <property type="entry name" value="Pep_chain_release_fac_I"/>
</dbReference>
<dbReference type="AlphaFoldDB" id="A0A1G1VSB0"/>
<dbReference type="InterPro" id="IPR045853">
    <property type="entry name" value="Pep_chain_release_fac_I_sf"/>
</dbReference>
<evidence type="ECO:0000256" key="4">
    <source>
        <dbReference type="SAM" id="MobiDB-lite"/>
    </source>
</evidence>
<feature type="domain" description="Prokaryotic-type class I peptide chain release factors" evidence="5">
    <location>
        <begin position="174"/>
        <end position="190"/>
    </location>
</feature>
<reference evidence="6 7" key="1">
    <citation type="journal article" date="2016" name="Nat. Commun.">
        <title>Thousands of microbial genomes shed light on interconnected biogeochemical processes in an aquifer system.</title>
        <authorList>
            <person name="Anantharaman K."/>
            <person name="Brown C.T."/>
            <person name="Hug L.A."/>
            <person name="Sharon I."/>
            <person name="Castelle C.J."/>
            <person name="Probst A.J."/>
            <person name="Thomas B.C."/>
            <person name="Singh A."/>
            <person name="Wilkins M.J."/>
            <person name="Karaoz U."/>
            <person name="Brodie E.L."/>
            <person name="Williams K.H."/>
            <person name="Hubbard S.S."/>
            <person name="Banfield J.F."/>
        </authorList>
    </citation>
    <scope>NUCLEOTIDE SEQUENCE [LARGE SCALE GENOMIC DNA]</scope>
</reference>
<dbReference type="Gene3D" id="3.30.160.20">
    <property type="match status" value="1"/>
</dbReference>
<keyword evidence="3" id="KW-0648">Protein biosynthesis</keyword>
<evidence type="ECO:0000256" key="1">
    <source>
        <dbReference type="ARBA" id="ARBA00010835"/>
    </source>
</evidence>
<evidence type="ECO:0000256" key="3">
    <source>
        <dbReference type="ARBA" id="ARBA00022917"/>
    </source>
</evidence>
<evidence type="ECO:0000313" key="6">
    <source>
        <dbReference type="EMBL" id="OGY18291.1"/>
    </source>
</evidence>
<dbReference type="InterPro" id="IPR050057">
    <property type="entry name" value="Prokaryotic/Mito_RF"/>
</dbReference>
<evidence type="ECO:0000259" key="5">
    <source>
        <dbReference type="PROSITE" id="PS00745"/>
    </source>
</evidence>
<comment type="caution">
    <text evidence="6">The sequence shown here is derived from an EMBL/GenBank/DDBJ whole genome shotgun (WGS) entry which is preliminary data.</text>
</comment>
<dbReference type="SUPFAM" id="SSF75620">
    <property type="entry name" value="Release factor"/>
    <property type="match status" value="1"/>
</dbReference>
<dbReference type="InterPro" id="IPR005139">
    <property type="entry name" value="PCRF"/>
</dbReference>
<protein>
    <recommendedName>
        <fullName evidence="5">Prokaryotic-type class I peptide chain release factors domain-containing protein</fullName>
    </recommendedName>
</protein>
<dbReference type="Pfam" id="PF00472">
    <property type="entry name" value="RF-1"/>
    <property type="match status" value="1"/>
</dbReference>
<sequence>MSIQDEVNRLDEEIRKNRELLADPELFPLANDEITRLEDQRRLLLSTRTNTPSPRQETRTSQTDASNALIEIRGAAGGDEAKIWAKDLRRMYMRFASIRGLETLELDNDTLKVKGRNAYGLLKYESGVHRVQRIPETERGGRIHTSTASVAVLPEIPESEIVVNPDDLEWQFTRSGGHGGQNVNKVNTAVRLTHKLTGTIVNVRQERFQQQNKAIALELLRAKLWELEEEKRLRTIDSARKTAVGRGMRAEKIRTYNFPQNRITDHRLNKSWHSLERVLDGDLDEIIEVLKGQSEGDGRGL</sequence>
<proteinExistence type="inferred from homology"/>
<feature type="region of interest" description="Disordered" evidence="4">
    <location>
        <begin position="46"/>
        <end position="66"/>
    </location>
</feature>
<dbReference type="Pfam" id="PF03462">
    <property type="entry name" value="PCRF"/>
    <property type="match status" value="1"/>
</dbReference>
<accession>A0A1G1VSB0</accession>
<gene>
    <name evidence="6" type="ORF">A2786_02100</name>
</gene>
<dbReference type="SMART" id="SM00937">
    <property type="entry name" value="PCRF"/>
    <property type="match status" value="1"/>
</dbReference>
<evidence type="ECO:0000313" key="7">
    <source>
        <dbReference type="Proteomes" id="UP000179233"/>
    </source>
</evidence>
<dbReference type="PANTHER" id="PTHR43804:SF7">
    <property type="entry name" value="LD18447P"/>
    <property type="match status" value="1"/>
</dbReference>
<organism evidence="6 7">
    <name type="scientific">Candidatus Chisholmbacteria bacterium RIFCSPHIGHO2_01_FULL_52_32</name>
    <dbReference type="NCBI Taxonomy" id="1797591"/>
    <lineage>
        <taxon>Bacteria</taxon>
        <taxon>Candidatus Chisholmiibacteriota</taxon>
    </lineage>
</organism>
<dbReference type="PANTHER" id="PTHR43804">
    <property type="entry name" value="LD18447P"/>
    <property type="match status" value="1"/>
</dbReference>
<comment type="similarity">
    <text evidence="1">Belongs to the prokaryotic/mitochondrial release factor family.</text>
</comment>
<dbReference type="GO" id="GO:0005737">
    <property type="term" value="C:cytoplasm"/>
    <property type="evidence" value="ECO:0007669"/>
    <property type="project" value="UniProtKB-ARBA"/>
</dbReference>
<dbReference type="GO" id="GO:0003747">
    <property type="term" value="F:translation release factor activity"/>
    <property type="evidence" value="ECO:0007669"/>
    <property type="project" value="InterPro"/>
</dbReference>
<dbReference type="Proteomes" id="UP000179233">
    <property type="component" value="Unassembled WGS sequence"/>
</dbReference>
<evidence type="ECO:0000256" key="2">
    <source>
        <dbReference type="ARBA" id="ARBA00022481"/>
    </source>
</evidence>